<accession>A0A4Z2H7R2</accession>
<gene>
    <name evidence="2" type="ORF">EYF80_027966</name>
</gene>
<feature type="region of interest" description="Disordered" evidence="1">
    <location>
        <begin position="93"/>
        <end position="145"/>
    </location>
</feature>
<organism evidence="2 3">
    <name type="scientific">Liparis tanakae</name>
    <name type="common">Tanaka's snailfish</name>
    <dbReference type="NCBI Taxonomy" id="230148"/>
    <lineage>
        <taxon>Eukaryota</taxon>
        <taxon>Metazoa</taxon>
        <taxon>Chordata</taxon>
        <taxon>Craniata</taxon>
        <taxon>Vertebrata</taxon>
        <taxon>Euteleostomi</taxon>
        <taxon>Actinopterygii</taxon>
        <taxon>Neopterygii</taxon>
        <taxon>Teleostei</taxon>
        <taxon>Neoteleostei</taxon>
        <taxon>Acanthomorphata</taxon>
        <taxon>Eupercaria</taxon>
        <taxon>Perciformes</taxon>
        <taxon>Cottioidei</taxon>
        <taxon>Cottales</taxon>
        <taxon>Liparidae</taxon>
        <taxon>Liparis</taxon>
    </lineage>
</organism>
<evidence type="ECO:0000256" key="1">
    <source>
        <dbReference type="SAM" id="MobiDB-lite"/>
    </source>
</evidence>
<dbReference type="Proteomes" id="UP000314294">
    <property type="component" value="Unassembled WGS sequence"/>
</dbReference>
<dbReference type="EMBL" id="SRLO01000307">
    <property type="protein sequence ID" value="TNN61849.1"/>
    <property type="molecule type" value="Genomic_DNA"/>
</dbReference>
<protein>
    <submittedName>
        <fullName evidence="2">Uncharacterized protein</fullName>
    </submittedName>
</protein>
<evidence type="ECO:0000313" key="2">
    <source>
        <dbReference type="EMBL" id="TNN61849.1"/>
    </source>
</evidence>
<keyword evidence="3" id="KW-1185">Reference proteome</keyword>
<feature type="region of interest" description="Disordered" evidence="1">
    <location>
        <begin position="184"/>
        <end position="213"/>
    </location>
</feature>
<name>A0A4Z2H7R2_9TELE</name>
<evidence type="ECO:0000313" key="3">
    <source>
        <dbReference type="Proteomes" id="UP000314294"/>
    </source>
</evidence>
<comment type="caution">
    <text evidence="2">The sequence shown here is derived from an EMBL/GenBank/DDBJ whole genome shotgun (WGS) entry which is preliminary data.</text>
</comment>
<sequence>MERLEYAASLPRTQTQFLVCRALFSNDFCSRGPRPPGLPNSCTMRRVWLSSSGGSSGSRVLRVWTRGGTGCGGTEEKNRGSCLQTWKGESRLKKMEGRSLMKPPYEEGGGRSPPPPPPHDAVGSDGGREGGLPSHSLKGIGERATGFDPPAVAPAAPLPASFLGAMVMVTPLFTWPPEALLTENSVGDGVGDGETLGDWEGDGEHGEEAGVGA</sequence>
<dbReference type="AlphaFoldDB" id="A0A4Z2H7R2"/>
<proteinExistence type="predicted"/>
<feature type="compositionally biased region" description="Basic and acidic residues" evidence="1">
    <location>
        <begin position="93"/>
        <end position="109"/>
    </location>
</feature>
<reference evidence="2 3" key="1">
    <citation type="submission" date="2019-03" db="EMBL/GenBank/DDBJ databases">
        <title>First draft genome of Liparis tanakae, snailfish: a comprehensive survey of snailfish specific genes.</title>
        <authorList>
            <person name="Kim W."/>
            <person name="Song I."/>
            <person name="Jeong J.-H."/>
            <person name="Kim D."/>
            <person name="Kim S."/>
            <person name="Ryu S."/>
            <person name="Song J.Y."/>
            <person name="Lee S.K."/>
        </authorList>
    </citation>
    <scope>NUCLEOTIDE SEQUENCE [LARGE SCALE GENOMIC DNA]</scope>
    <source>
        <tissue evidence="2">Muscle</tissue>
    </source>
</reference>
<feature type="compositionally biased region" description="Basic and acidic residues" evidence="1">
    <location>
        <begin position="202"/>
        <end position="213"/>
    </location>
</feature>